<dbReference type="InterPro" id="IPR036526">
    <property type="entry name" value="C-N_Hydrolase_sf"/>
</dbReference>
<protein>
    <submittedName>
        <fullName evidence="10">Nitrilase/cyanide hydratase and apolipoprotein N-acyltransferase</fullName>
    </submittedName>
</protein>
<keyword evidence="4 8" id="KW-0812">Transmembrane</keyword>
<evidence type="ECO:0000256" key="6">
    <source>
        <dbReference type="ARBA" id="ARBA00023136"/>
    </source>
</evidence>
<feature type="transmembrane region" description="Helical" evidence="8">
    <location>
        <begin position="119"/>
        <end position="137"/>
    </location>
</feature>
<dbReference type="PANTHER" id="PTHR38686:SF1">
    <property type="entry name" value="APOLIPOPROTEIN N-ACYLTRANSFERASE"/>
    <property type="match status" value="1"/>
</dbReference>
<name>I9B0T0_9FIRM</name>
<feature type="transmembrane region" description="Helical" evidence="8">
    <location>
        <begin position="462"/>
        <end position="479"/>
    </location>
</feature>
<dbReference type="CDD" id="cd07197">
    <property type="entry name" value="nitrilase"/>
    <property type="match status" value="1"/>
</dbReference>
<comment type="caution">
    <text evidence="10">The sequence shown here is derived from an EMBL/GenBank/DDBJ whole genome shotgun (WGS) entry which is preliminary data.</text>
</comment>
<evidence type="ECO:0000256" key="1">
    <source>
        <dbReference type="ARBA" id="ARBA00004651"/>
    </source>
</evidence>
<dbReference type="GO" id="GO:0005886">
    <property type="term" value="C:plasma membrane"/>
    <property type="evidence" value="ECO:0007669"/>
    <property type="project" value="UniProtKB-SubCell"/>
</dbReference>
<keyword evidence="10" id="KW-0449">Lipoprotein</keyword>
<keyword evidence="2" id="KW-1003">Cell membrane</keyword>
<feature type="transmembrane region" description="Helical" evidence="8">
    <location>
        <begin position="157"/>
        <end position="183"/>
    </location>
</feature>
<sequence>MQLGKSFKNIINSYKWSNFYSLLHCIFTIFLSAVSYYLSTEYWYFSWITLLLLCTYALKGSLVSTFLTGFFSYLFGSCNPHAVLPLAVYWPLLVINATAFASVLAIFRHIAVRWRGGYASLVFASGLTAYEFIASLYSPHGAVNSIAYTQVSNLSFIQIASITGIWGITFLMALLPSSIALTYHYPQNRRLSIKANLISLSLLLFVILFGFYRLHTPVEGANIKIGIASISTNLEQYLVVATNRDKQQVADTIQRYIQKIDLLAQSGAEVVLLPEKIITIETHDDNFQHLSNAAQKNKVNLIVGVTRKDKMKLYNSSYVFSPLGEVLLEYDKKHLLSAFESRYTPGTDLGIIDKWGIGICKDMDFTQPSLDYSRQGVNIVFVPALDFHDDGWSHARVAIMRGVEGNYAVARAGQWGLLTLSDSRGRIIEMVSSDVEDGGSVLVGEVRLGKGNSIYSKLGDSFAWICLGTFIILCFFLSLRKPNELLTKP</sequence>
<keyword evidence="5 8" id="KW-1133">Transmembrane helix</keyword>
<evidence type="ECO:0000313" key="11">
    <source>
        <dbReference type="Proteomes" id="UP000004324"/>
    </source>
</evidence>
<evidence type="ECO:0000259" key="9">
    <source>
        <dbReference type="PROSITE" id="PS50263"/>
    </source>
</evidence>
<feature type="transmembrane region" description="Helical" evidence="8">
    <location>
        <begin position="195"/>
        <end position="214"/>
    </location>
</feature>
<keyword evidence="6 8" id="KW-0472">Membrane</keyword>
<feature type="domain" description="CN hydrolase" evidence="9">
    <location>
        <begin position="230"/>
        <end position="448"/>
    </location>
</feature>
<dbReference type="Proteomes" id="UP000004324">
    <property type="component" value="Unassembled WGS sequence"/>
</dbReference>
<comment type="subcellular location">
    <subcellularLocation>
        <location evidence="1">Cell membrane</location>
        <topology evidence="1">Multi-pass membrane protein</topology>
    </subcellularLocation>
</comment>
<keyword evidence="7 10" id="KW-0012">Acyltransferase</keyword>
<dbReference type="GO" id="GO:0016410">
    <property type="term" value="F:N-acyltransferase activity"/>
    <property type="evidence" value="ECO:0007669"/>
    <property type="project" value="InterPro"/>
</dbReference>
<evidence type="ECO:0000256" key="7">
    <source>
        <dbReference type="ARBA" id="ARBA00023315"/>
    </source>
</evidence>
<dbReference type="EMBL" id="AKVJ01000022">
    <property type="protein sequence ID" value="EIW18757.1"/>
    <property type="molecule type" value="Genomic_DNA"/>
</dbReference>
<dbReference type="PATRIC" id="fig|1149862.3.peg.1696"/>
<feature type="transmembrane region" description="Helical" evidence="8">
    <location>
        <begin position="20"/>
        <end position="38"/>
    </location>
</feature>
<dbReference type="InterPro" id="IPR045378">
    <property type="entry name" value="LNT_N"/>
</dbReference>
<proteinExistence type="predicted"/>
<reference evidence="10 11" key="1">
    <citation type="journal article" date="2012" name="J. Bacteriol.">
        <title>Draft Genome Sequences for Two Metal-Reducing Pelosinus fermentans Strains Isolated from a Cr(VI)-Contaminated Site and for Type Strain R7.</title>
        <authorList>
            <person name="Brown S.D."/>
            <person name="Podar M."/>
            <person name="Klingeman D.M."/>
            <person name="Johnson C.M."/>
            <person name="Yang Z.K."/>
            <person name="Utturkar S.M."/>
            <person name="Land M.L."/>
            <person name="Mosher J.J."/>
            <person name="Hurt R.A.Jr."/>
            <person name="Phelps T.J."/>
            <person name="Palumbo A.V."/>
            <person name="Arkin A.P."/>
            <person name="Hazen T.C."/>
            <person name="Elias D.A."/>
        </authorList>
    </citation>
    <scope>NUCLEOTIDE SEQUENCE [LARGE SCALE GENOMIC DNA]</scope>
    <source>
        <strain evidence="10 11">B4</strain>
    </source>
</reference>
<dbReference type="InterPro" id="IPR004563">
    <property type="entry name" value="Apolipo_AcylTrfase"/>
</dbReference>
<dbReference type="InterPro" id="IPR003010">
    <property type="entry name" value="C-N_Hydrolase"/>
</dbReference>
<dbReference type="RefSeq" id="WP_007933084.1">
    <property type="nucleotide sequence ID" value="NZ_AKVJ01000022.1"/>
</dbReference>
<keyword evidence="11" id="KW-1185">Reference proteome</keyword>
<dbReference type="OrthoDB" id="9811121at2"/>
<organism evidence="10 11">
    <name type="scientific">Pelosinus fermentans B4</name>
    <dbReference type="NCBI Taxonomy" id="1149862"/>
    <lineage>
        <taxon>Bacteria</taxon>
        <taxon>Bacillati</taxon>
        <taxon>Bacillota</taxon>
        <taxon>Negativicutes</taxon>
        <taxon>Selenomonadales</taxon>
        <taxon>Sporomusaceae</taxon>
        <taxon>Pelosinus</taxon>
    </lineage>
</organism>
<accession>I9B0T0</accession>
<keyword evidence="3 10" id="KW-0808">Transferase</keyword>
<evidence type="ECO:0000256" key="2">
    <source>
        <dbReference type="ARBA" id="ARBA00022475"/>
    </source>
</evidence>
<evidence type="ECO:0000313" key="10">
    <source>
        <dbReference type="EMBL" id="EIW18757.1"/>
    </source>
</evidence>
<dbReference type="PROSITE" id="PS50263">
    <property type="entry name" value="CN_HYDROLASE"/>
    <property type="match status" value="1"/>
</dbReference>
<evidence type="ECO:0000256" key="3">
    <source>
        <dbReference type="ARBA" id="ARBA00022679"/>
    </source>
</evidence>
<dbReference type="Gene3D" id="3.60.110.10">
    <property type="entry name" value="Carbon-nitrogen hydrolase"/>
    <property type="match status" value="1"/>
</dbReference>
<dbReference type="GO" id="GO:0042158">
    <property type="term" value="P:lipoprotein biosynthetic process"/>
    <property type="evidence" value="ECO:0007669"/>
    <property type="project" value="InterPro"/>
</dbReference>
<dbReference type="Pfam" id="PF20154">
    <property type="entry name" value="LNT_N"/>
    <property type="match status" value="1"/>
</dbReference>
<feature type="transmembrane region" description="Helical" evidence="8">
    <location>
        <begin position="50"/>
        <end position="75"/>
    </location>
</feature>
<dbReference type="SUPFAM" id="SSF56317">
    <property type="entry name" value="Carbon-nitrogen hydrolase"/>
    <property type="match status" value="1"/>
</dbReference>
<dbReference type="AlphaFoldDB" id="I9B0T0"/>
<dbReference type="PANTHER" id="PTHR38686">
    <property type="entry name" value="APOLIPOPROTEIN N-ACYLTRANSFERASE"/>
    <property type="match status" value="1"/>
</dbReference>
<evidence type="ECO:0000256" key="5">
    <source>
        <dbReference type="ARBA" id="ARBA00022989"/>
    </source>
</evidence>
<evidence type="ECO:0000256" key="8">
    <source>
        <dbReference type="SAM" id="Phobius"/>
    </source>
</evidence>
<feature type="transmembrane region" description="Helical" evidence="8">
    <location>
        <begin position="87"/>
        <end position="107"/>
    </location>
</feature>
<evidence type="ECO:0000256" key="4">
    <source>
        <dbReference type="ARBA" id="ARBA00022692"/>
    </source>
</evidence>
<dbReference type="Pfam" id="PF00795">
    <property type="entry name" value="CN_hydrolase"/>
    <property type="match status" value="1"/>
</dbReference>
<gene>
    <name evidence="10" type="ORF">FB4_0282</name>
</gene>